<dbReference type="InterPro" id="IPR000073">
    <property type="entry name" value="AB_hydrolase_1"/>
</dbReference>
<proteinExistence type="predicted"/>
<keyword evidence="1 3" id="KW-0378">Hydrolase</keyword>
<dbReference type="GO" id="GO:0016020">
    <property type="term" value="C:membrane"/>
    <property type="evidence" value="ECO:0007669"/>
    <property type="project" value="TreeGrafter"/>
</dbReference>
<sequence length="287" mass="32125">MRYESPWQDLRGTAFAQRWVDAGGVATRVLEAGDPGSPALVFIHGTGGHAEAYTRNLGPHAEHFHTYSIDMVGHGFSDKPDQTYGFLDYVEHLRAFLDAEGIEKASISGESMGAGIASWFALTYPDRVDRLCLNTGAALYLAPEVIERLTRLSMAAVENPTRESVRKRLEFLVHDPSQVTDDLVETRLAIYRQPEFAKAMPAILARHTDPETQRTNVITEEQWRSLPHPVLVLWTTHDPTAPVEAGGRVAGWLPDSRFAVMEDCGHWPQFEDADTFNRVHLDFMLGR</sequence>
<protein>
    <submittedName>
        <fullName evidence="3">Alpha/beta fold hydrolase</fullName>
    </submittedName>
</protein>
<dbReference type="OrthoDB" id="9808398at2"/>
<evidence type="ECO:0000313" key="3">
    <source>
        <dbReference type="EMBL" id="TDD87985.1"/>
    </source>
</evidence>
<dbReference type="Pfam" id="PF00561">
    <property type="entry name" value="Abhydrolase_1"/>
    <property type="match status" value="1"/>
</dbReference>
<gene>
    <name evidence="3" type="ORF">E1293_07135</name>
</gene>
<accession>A0A4R5BPX4</accession>
<reference evidence="3 4" key="1">
    <citation type="submission" date="2019-03" db="EMBL/GenBank/DDBJ databases">
        <title>Draft genome sequences of novel Actinobacteria.</title>
        <authorList>
            <person name="Sahin N."/>
            <person name="Ay H."/>
            <person name="Saygin H."/>
        </authorList>
    </citation>
    <scope>NUCLEOTIDE SEQUENCE [LARGE SCALE GENOMIC DNA]</scope>
    <source>
        <strain evidence="3 4">DSM 45941</strain>
    </source>
</reference>
<feature type="domain" description="AB hydrolase-1" evidence="2">
    <location>
        <begin position="38"/>
        <end position="272"/>
    </location>
</feature>
<dbReference type="PRINTS" id="PR00111">
    <property type="entry name" value="ABHYDROLASE"/>
</dbReference>
<dbReference type="Gene3D" id="3.40.50.1820">
    <property type="entry name" value="alpha/beta hydrolase"/>
    <property type="match status" value="1"/>
</dbReference>
<dbReference type="GO" id="GO:0016787">
    <property type="term" value="F:hydrolase activity"/>
    <property type="evidence" value="ECO:0007669"/>
    <property type="project" value="UniProtKB-KW"/>
</dbReference>
<dbReference type="RefSeq" id="WP_132195099.1">
    <property type="nucleotide sequence ID" value="NZ_SMKY01000020.1"/>
</dbReference>
<evidence type="ECO:0000256" key="1">
    <source>
        <dbReference type="ARBA" id="ARBA00022801"/>
    </source>
</evidence>
<name>A0A4R5BPX4_9ACTN</name>
<dbReference type="PANTHER" id="PTHR43798:SF31">
    <property type="entry name" value="AB HYDROLASE SUPERFAMILY PROTEIN YCLE"/>
    <property type="match status" value="1"/>
</dbReference>
<dbReference type="InterPro" id="IPR029058">
    <property type="entry name" value="AB_hydrolase_fold"/>
</dbReference>
<organism evidence="3 4">
    <name type="scientific">Actinomadura darangshiensis</name>
    <dbReference type="NCBI Taxonomy" id="705336"/>
    <lineage>
        <taxon>Bacteria</taxon>
        <taxon>Bacillati</taxon>
        <taxon>Actinomycetota</taxon>
        <taxon>Actinomycetes</taxon>
        <taxon>Streptosporangiales</taxon>
        <taxon>Thermomonosporaceae</taxon>
        <taxon>Actinomadura</taxon>
    </lineage>
</organism>
<evidence type="ECO:0000259" key="2">
    <source>
        <dbReference type="Pfam" id="PF00561"/>
    </source>
</evidence>
<dbReference type="InterPro" id="IPR050266">
    <property type="entry name" value="AB_hydrolase_sf"/>
</dbReference>
<evidence type="ECO:0000313" key="4">
    <source>
        <dbReference type="Proteomes" id="UP000295578"/>
    </source>
</evidence>
<dbReference type="AlphaFoldDB" id="A0A4R5BPX4"/>
<dbReference type="EMBL" id="SMKY01000020">
    <property type="protein sequence ID" value="TDD87985.1"/>
    <property type="molecule type" value="Genomic_DNA"/>
</dbReference>
<keyword evidence="4" id="KW-1185">Reference proteome</keyword>
<comment type="caution">
    <text evidence="3">The sequence shown here is derived from an EMBL/GenBank/DDBJ whole genome shotgun (WGS) entry which is preliminary data.</text>
</comment>
<dbReference type="Proteomes" id="UP000295578">
    <property type="component" value="Unassembled WGS sequence"/>
</dbReference>
<dbReference type="PANTHER" id="PTHR43798">
    <property type="entry name" value="MONOACYLGLYCEROL LIPASE"/>
    <property type="match status" value="1"/>
</dbReference>
<dbReference type="SUPFAM" id="SSF53474">
    <property type="entry name" value="alpha/beta-Hydrolases"/>
    <property type="match status" value="1"/>
</dbReference>